<organism evidence="3">
    <name type="scientific">Schistocephalus solidus</name>
    <name type="common">Tapeworm</name>
    <dbReference type="NCBI Taxonomy" id="70667"/>
    <lineage>
        <taxon>Eukaryota</taxon>
        <taxon>Metazoa</taxon>
        <taxon>Spiralia</taxon>
        <taxon>Lophotrochozoa</taxon>
        <taxon>Platyhelminthes</taxon>
        <taxon>Cestoda</taxon>
        <taxon>Eucestoda</taxon>
        <taxon>Diphyllobothriidea</taxon>
        <taxon>Diphyllobothriidae</taxon>
        <taxon>Schistocephalus</taxon>
    </lineage>
</organism>
<name>A0A183SIH4_SCHSO</name>
<accession>A0A183SIH4</accession>
<dbReference type="Proteomes" id="UP000275846">
    <property type="component" value="Unassembled WGS sequence"/>
</dbReference>
<sequence>MLVITSSAAGCGSQIAKYAVVKLKQTTIPRPNLSRHTLQAARLEEVGAGYTFFWSGQPKAERRDAGVAFAIRNDIVGRLPCLPQGRPVRHHHQRFVPPMTSSDAAKDKFYEDLQALLATVPKEDKLIVLGDFDARLGMDHAAWQEVLGPHGLGSCNDNGLFLLRTCVEHRLLLTNTFFRLPTREKATWMHPRSRRWQLLDYILVWSNKISEKLEDLYAPDDNGTVETRWCQLRNVIQYSALEVLERARRQHQDWFDDNDADISNLHAEKNGLHKAYMDLQIDATKADFFRCRRLEQQRLREMQDSWMIRKVEKIQGYVDRNEMKNLFKAIKAIHGPCIKGTTPLLSSDGTKLLTEKSQILKRWAEHFSSDGTTLLTEKSQILKRWAEHFSSDGTTLLTEKSQILKCWAEQL</sequence>
<dbReference type="OrthoDB" id="6144240at2759"/>
<proteinExistence type="predicted"/>
<dbReference type="SUPFAM" id="SSF56219">
    <property type="entry name" value="DNase I-like"/>
    <property type="match status" value="1"/>
</dbReference>
<protein>
    <submittedName>
        <fullName evidence="3">Endonuclease/exonuclease/phosphatase domain-containing protein</fullName>
    </submittedName>
</protein>
<dbReference type="STRING" id="70667.A0A183SIH4"/>
<dbReference type="Gene3D" id="3.60.10.10">
    <property type="entry name" value="Endonuclease/exonuclease/phosphatase"/>
    <property type="match status" value="1"/>
</dbReference>
<gene>
    <name evidence="1" type="ORF">SSLN_LOCUS4022</name>
</gene>
<evidence type="ECO:0000313" key="1">
    <source>
        <dbReference type="EMBL" id="VDL90407.1"/>
    </source>
</evidence>
<dbReference type="AlphaFoldDB" id="A0A183SIH4"/>
<keyword evidence="2" id="KW-1185">Reference proteome</keyword>
<reference evidence="3" key="1">
    <citation type="submission" date="2016-06" db="UniProtKB">
        <authorList>
            <consortium name="WormBaseParasite"/>
        </authorList>
    </citation>
    <scope>IDENTIFICATION</scope>
</reference>
<dbReference type="EMBL" id="UYSU01032720">
    <property type="protein sequence ID" value="VDL90407.1"/>
    <property type="molecule type" value="Genomic_DNA"/>
</dbReference>
<evidence type="ECO:0000313" key="3">
    <source>
        <dbReference type="WBParaSite" id="SSLN_0000416601-mRNA-1"/>
    </source>
</evidence>
<reference evidence="1 2" key="2">
    <citation type="submission" date="2018-11" db="EMBL/GenBank/DDBJ databases">
        <authorList>
            <consortium name="Pathogen Informatics"/>
        </authorList>
    </citation>
    <scope>NUCLEOTIDE SEQUENCE [LARGE SCALE GENOMIC DNA]</scope>
    <source>
        <strain evidence="1 2">NST_G2</strain>
    </source>
</reference>
<dbReference type="WBParaSite" id="SSLN_0000416601-mRNA-1">
    <property type="protein sequence ID" value="SSLN_0000416601-mRNA-1"/>
    <property type="gene ID" value="SSLN_0000416601"/>
</dbReference>
<evidence type="ECO:0000313" key="2">
    <source>
        <dbReference type="Proteomes" id="UP000275846"/>
    </source>
</evidence>
<dbReference type="InterPro" id="IPR036691">
    <property type="entry name" value="Endo/exonu/phosph_ase_sf"/>
</dbReference>